<dbReference type="PROSITE" id="PS51257">
    <property type="entry name" value="PROKAR_LIPOPROTEIN"/>
    <property type="match status" value="1"/>
</dbReference>
<keyword evidence="2" id="KW-0732">Signal</keyword>
<feature type="repeat" description="TPR" evidence="1">
    <location>
        <begin position="144"/>
        <end position="177"/>
    </location>
</feature>
<dbReference type="Pfam" id="PF13174">
    <property type="entry name" value="TPR_6"/>
    <property type="match status" value="1"/>
</dbReference>
<evidence type="ECO:0000256" key="1">
    <source>
        <dbReference type="PROSITE-ProRule" id="PRU00339"/>
    </source>
</evidence>
<reference evidence="3 4" key="1">
    <citation type="submission" date="2017-09" db="EMBL/GenBank/DDBJ databases">
        <title>High-quality draft genome sequence of Butyrivibrio fibrisolvens INBov1, isolated from cow rumen.</title>
        <authorList>
            <person name="Rodriguez Hernaez J."/>
            <person name="Rivarola M."/>
            <person name="Paniego N."/>
            <person name="Cravero S."/>
            <person name="Ceron Cucchi M."/>
            <person name="Martinez M.C."/>
        </authorList>
    </citation>
    <scope>NUCLEOTIDE SEQUENCE [LARGE SCALE GENOMIC DNA]</scope>
    <source>
        <strain evidence="3 4">INBov1</strain>
    </source>
</reference>
<dbReference type="Pfam" id="PF14559">
    <property type="entry name" value="TPR_19"/>
    <property type="match status" value="1"/>
</dbReference>
<dbReference type="AlphaFoldDB" id="A0A317G4Z9"/>
<protein>
    <submittedName>
        <fullName evidence="3">Uncharacterized protein</fullName>
    </submittedName>
</protein>
<dbReference type="PANTHER" id="PTHR44523:SF1">
    <property type="entry name" value="TETRATRICOPEPTIDE REPEAT PROTEIN 13"/>
    <property type="match status" value="1"/>
</dbReference>
<gene>
    <name evidence="3" type="ORF">CPT75_09710</name>
</gene>
<dbReference type="InterPro" id="IPR019734">
    <property type="entry name" value="TPR_rpt"/>
</dbReference>
<evidence type="ECO:0000256" key="2">
    <source>
        <dbReference type="SAM" id="SignalP"/>
    </source>
</evidence>
<keyword evidence="4" id="KW-1185">Reference proteome</keyword>
<dbReference type="PANTHER" id="PTHR44523">
    <property type="entry name" value="TETRATRICOPEPTIDE REPEAT PROTEIN 13"/>
    <property type="match status" value="1"/>
</dbReference>
<comment type="caution">
    <text evidence="3">The sequence shown here is derived from an EMBL/GenBank/DDBJ whole genome shotgun (WGS) entry which is preliminary data.</text>
</comment>
<feature type="chain" id="PRO_5039649349" evidence="2">
    <location>
        <begin position="36"/>
        <end position="369"/>
    </location>
</feature>
<dbReference type="EMBL" id="NXNG01000001">
    <property type="protein sequence ID" value="PWT27352.1"/>
    <property type="molecule type" value="Genomic_DNA"/>
</dbReference>
<proteinExistence type="predicted"/>
<organism evidence="3 4">
    <name type="scientific">Butyrivibrio fibrisolvens</name>
    <dbReference type="NCBI Taxonomy" id="831"/>
    <lineage>
        <taxon>Bacteria</taxon>
        <taxon>Bacillati</taxon>
        <taxon>Bacillota</taxon>
        <taxon>Clostridia</taxon>
        <taxon>Lachnospirales</taxon>
        <taxon>Lachnospiraceae</taxon>
        <taxon>Butyrivibrio</taxon>
    </lineage>
</organism>
<evidence type="ECO:0000313" key="3">
    <source>
        <dbReference type="EMBL" id="PWT27352.1"/>
    </source>
</evidence>
<keyword evidence="1" id="KW-0802">TPR repeat</keyword>
<dbReference type="InterPro" id="IPR011990">
    <property type="entry name" value="TPR-like_helical_dom_sf"/>
</dbReference>
<name>A0A317G4Z9_BUTFI</name>
<accession>A0A317G4Z9</accession>
<dbReference type="PROSITE" id="PS50005">
    <property type="entry name" value="TPR"/>
    <property type="match status" value="2"/>
</dbReference>
<dbReference type="SUPFAM" id="SSF48452">
    <property type="entry name" value="TPR-like"/>
    <property type="match status" value="2"/>
</dbReference>
<dbReference type="Proteomes" id="UP000245488">
    <property type="component" value="Chromosome"/>
</dbReference>
<dbReference type="Gene3D" id="1.25.40.10">
    <property type="entry name" value="Tetratricopeptide repeat domain"/>
    <property type="match status" value="3"/>
</dbReference>
<sequence>MSIKNRGILRMRGRDKALIAMALTMVMMLSGCSSSQTDNLLDSGIKYIQDHEYQKAKETLEKALTQGASEHDCCRALGICSLEQGDYDSAIEYFKTALSSGNGIIHDVDFDTNFYLAKAYYLNDDYSDAISVYNAILNLRKNDKNAIYMRGVCYLEQGDHDLAMTDFQTVMKLDPKGYDRIIEIYQLLADNGYEDEGIEILEGVRDQNHMTNYELGQIAFYLGNNAQAQNYLELARNEKSEMDKSPIILLLGQTGEKQGDYNYAISVYKSYLEENGEHAEIYNRLGLCEMQMAVSYNDISYYSMAINDFEAGLALNDPNENQALLRNEITAYEYTGDFETANSLMSTYLSLYPDDEEAQREAVFIATRI</sequence>
<evidence type="ECO:0000313" key="4">
    <source>
        <dbReference type="Proteomes" id="UP000245488"/>
    </source>
</evidence>
<dbReference type="SMART" id="SM00028">
    <property type="entry name" value="TPR"/>
    <property type="match status" value="7"/>
</dbReference>
<feature type="signal peptide" evidence="2">
    <location>
        <begin position="1"/>
        <end position="35"/>
    </location>
</feature>
<feature type="repeat" description="TPR" evidence="1">
    <location>
        <begin position="110"/>
        <end position="143"/>
    </location>
</feature>